<feature type="domain" description="GH18" evidence="9">
    <location>
        <begin position="127"/>
        <end position="501"/>
    </location>
</feature>
<dbReference type="InterPro" id="IPR036508">
    <property type="entry name" value="Chitin-bd_dom_sf"/>
</dbReference>
<comment type="similarity">
    <text evidence="1">Belongs to the glycosyl hydrolase 18 family. Chitinase class II subfamily.</text>
</comment>
<dbReference type="EMBL" id="CAJHNH020005757">
    <property type="protein sequence ID" value="CAG5132918.1"/>
    <property type="molecule type" value="Genomic_DNA"/>
</dbReference>
<feature type="non-terminal residue" evidence="10">
    <location>
        <position position="1"/>
    </location>
</feature>
<evidence type="ECO:0000256" key="3">
    <source>
        <dbReference type="ARBA" id="ARBA00022801"/>
    </source>
</evidence>
<protein>
    <recommendedName>
        <fullName evidence="12">Chitinase</fullName>
    </recommendedName>
</protein>
<evidence type="ECO:0000313" key="11">
    <source>
        <dbReference type="Proteomes" id="UP000678393"/>
    </source>
</evidence>
<sequence>WLYSAYSVCGYIQRFVCVVIFSVLCVCGSFQRFVRVCVWLFSAFFLTIQSPHDRQTCGQSLRQWMVGRKTTVSTSTYQGEIDASKQNMTDKKRVGRKTTVSALKYHSKTDAPKPSIAEQKRVGSKPAISASTYHSEIDALKSNITDQKKVFDNPVSVSTYHSEIDAPKPKPKQAGSQEAPANATVGLLTKHPAGRILILKVLLAVGGWKIGSKPFLPVIKSEEVWKKWVVNVIDYLRKYNFDGFDMDWEFPAWRGSGPEDRHKFTLFMKDLYHGFAEEARASGKERLLLTLATASSAFYAEKSYEQSEIHKYIDYMLLMTYNYHGSGWEKQTGHHSPLLPHPLDPEGEQSELYALWSVKYWLNFGVPKEKIILGLATYGLGWKLVDGSQTGVRAPADGGNTKGKYTEESGILSHYEICEKVINEGWEVKWIDEQKVPYAYGGGEWVGFDSPDSFYLKAATIIREGLGGAFVWSVEMDDFNGHCGGPKYPLLRTIYEVFTQSSHVARLLSQSELKSAPASGRQNIQKAESPKQSSSAAAKTDIVDCESLGLGIHADPSSCQHFILCMPVNQHHLGSTRMVCPEGTLYDAQLKICNHKYNVVCEH</sequence>
<dbReference type="OrthoDB" id="73875at2759"/>
<dbReference type="PROSITE" id="PS01095">
    <property type="entry name" value="GH18_1"/>
    <property type="match status" value="1"/>
</dbReference>
<dbReference type="SMART" id="SM00636">
    <property type="entry name" value="Glyco_18"/>
    <property type="match status" value="1"/>
</dbReference>
<keyword evidence="7" id="KW-0472">Membrane</keyword>
<dbReference type="PROSITE" id="PS50940">
    <property type="entry name" value="CHIT_BIND_II"/>
    <property type="match status" value="1"/>
</dbReference>
<evidence type="ECO:0000256" key="4">
    <source>
        <dbReference type="ARBA" id="ARBA00023157"/>
    </source>
</evidence>
<proteinExistence type="inferred from homology"/>
<dbReference type="InterPro" id="IPR029070">
    <property type="entry name" value="Chitinase_insertion_sf"/>
</dbReference>
<dbReference type="GO" id="GO:0005576">
    <property type="term" value="C:extracellular region"/>
    <property type="evidence" value="ECO:0007669"/>
    <property type="project" value="InterPro"/>
</dbReference>
<comment type="caution">
    <text evidence="10">The sequence shown here is derived from an EMBL/GenBank/DDBJ whole genome shotgun (WGS) entry which is preliminary data.</text>
</comment>
<evidence type="ECO:0008006" key="12">
    <source>
        <dbReference type="Google" id="ProtNLM"/>
    </source>
</evidence>
<dbReference type="Gene3D" id="3.20.20.80">
    <property type="entry name" value="Glycosidases"/>
    <property type="match status" value="1"/>
</dbReference>
<dbReference type="FunFam" id="3.10.50.10:FF:000001">
    <property type="entry name" value="Chitinase 3-like 1"/>
    <property type="match status" value="1"/>
</dbReference>
<dbReference type="GO" id="GO:0006032">
    <property type="term" value="P:chitin catabolic process"/>
    <property type="evidence" value="ECO:0007669"/>
    <property type="project" value="TreeGrafter"/>
</dbReference>
<dbReference type="GO" id="GO:0004568">
    <property type="term" value="F:chitinase activity"/>
    <property type="evidence" value="ECO:0007669"/>
    <property type="project" value="TreeGrafter"/>
</dbReference>
<accession>A0A8S3ZXM6</accession>
<keyword evidence="4" id="KW-1015">Disulfide bond</keyword>
<evidence type="ECO:0000256" key="6">
    <source>
        <dbReference type="RuleBase" id="RU000489"/>
    </source>
</evidence>
<reference evidence="10" key="1">
    <citation type="submission" date="2021-04" db="EMBL/GenBank/DDBJ databases">
        <authorList>
            <consortium name="Molecular Ecology Group"/>
        </authorList>
    </citation>
    <scope>NUCLEOTIDE SEQUENCE</scope>
</reference>
<dbReference type="Gene3D" id="3.10.50.10">
    <property type="match status" value="1"/>
</dbReference>
<keyword evidence="5 6" id="KW-0326">Glycosidase</keyword>
<dbReference type="InterPro" id="IPR001223">
    <property type="entry name" value="Glyco_hydro18_cat"/>
</dbReference>
<dbReference type="SUPFAM" id="SSF51445">
    <property type="entry name" value="(Trans)glycosidases"/>
    <property type="match status" value="1"/>
</dbReference>
<dbReference type="SUPFAM" id="SSF54556">
    <property type="entry name" value="Chitinase insertion domain"/>
    <property type="match status" value="1"/>
</dbReference>
<dbReference type="InterPro" id="IPR011583">
    <property type="entry name" value="Chitinase_II/V-like_cat"/>
</dbReference>
<dbReference type="Pfam" id="PF00704">
    <property type="entry name" value="Glyco_hydro_18"/>
    <property type="match status" value="1"/>
</dbReference>
<dbReference type="InterPro" id="IPR001579">
    <property type="entry name" value="Glyco_hydro_18_chit_AS"/>
</dbReference>
<feature type="domain" description="Chitin-binding type-2" evidence="8">
    <location>
        <begin position="542"/>
        <end position="603"/>
    </location>
</feature>
<evidence type="ECO:0000256" key="5">
    <source>
        <dbReference type="ARBA" id="ARBA00023295"/>
    </source>
</evidence>
<dbReference type="GO" id="GO:0005975">
    <property type="term" value="P:carbohydrate metabolic process"/>
    <property type="evidence" value="ECO:0007669"/>
    <property type="project" value="InterPro"/>
</dbReference>
<name>A0A8S3ZXM6_9EUPU</name>
<dbReference type="InterPro" id="IPR050314">
    <property type="entry name" value="Glycosyl_Hydrlase_18"/>
</dbReference>
<dbReference type="SMART" id="SM00494">
    <property type="entry name" value="ChtBD2"/>
    <property type="match status" value="1"/>
</dbReference>
<dbReference type="PROSITE" id="PS51910">
    <property type="entry name" value="GH18_2"/>
    <property type="match status" value="1"/>
</dbReference>
<evidence type="ECO:0000259" key="9">
    <source>
        <dbReference type="PROSITE" id="PS51910"/>
    </source>
</evidence>
<dbReference type="InterPro" id="IPR002557">
    <property type="entry name" value="Chitin-bd_dom"/>
</dbReference>
<evidence type="ECO:0000256" key="2">
    <source>
        <dbReference type="ARBA" id="ARBA00022669"/>
    </source>
</evidence>
<gene>
    <name evidence="10" type="ORF">CUNI_LOCUS18476</name>
</gene>
<evidence type="ECO:0000256" key="7">
    <source>
        <dbReference type="SAM" id="Phobius"/>
    </source>
</evidence>
<evidence type="ECO:0000259" key="8">
    <source>
        <dbReference type="PROSITE" id="PS50940"/>
    </source>
</evidence>
<keyword evidence="7" id="KW-1133">Transmembrane helix</keyword>
<evidence type="ECO:0000256" key="1">
    <source>
        <dbReference type="ARBA" id="ARBA00009121"/>
    </source>
</evidence>
<keyword evidence="2" id="KW-0147">Chitin-binding</keyword>
<dbReference type="Gene3D" id="2.170.140.10">
    <property type="entry name" value="Chitin binding domain"/>
    <property type="match status" value="1"/>
</dbReference>
<dbReference type="InterPro" id="IPR017853">
    <property type="entry name" value="GH"/>
</dbReference>
<keyword evidence="3 6" id="KW-0378">Hydrolase</keyword>
<feature type="transmembrane region" description="Helical" evidence="7">
    <location>
        <begin position="12"/>
        <end position="29"/>
    </location>
</feature>
<keyword evidence="7" id="KW-0812">Transmembrane</keyword>
<dbReference type="Pfam" id="PF01607">
    <property type="entry name" value="CBM_14"/>
    <property type="match status" value="1"/>
</dbReference>
<evidence type="ECO:0000313" key="10">
    <source>
        <dbReference type="EMBL" id="CAG5132918.1"/>
    </source>
</evidence>
<dbReference type="GO" id="GO:0008061">
    <property type="term" value="F:chitin binding"/>
    <property type="evidence" value="ECO:0007669"/>
    <property type="project" value="UniProtKB-KW"/>
</dbReference>
<keyword evidence="11" id="KW-1185">Reference proteome</keyword>
<dbReference type="PANTHER" id="PTHR11177:SF317">
    <property type="entry name" value="CHITINASE 12-RELATED"/>
    <property type="match status" value="1"/>
</dbReference>
<dbReference type="PANTHER" id="PTHR11177">
    <property type="entry name" value="CHITINASE"/>
    <property type="match status" value="1"/>
</dbReference>
<dbReference type="AlphaFoldDB" id="A0A8S3ZXM6"/>
<dbReference type="SUPFAM" id="SSF57625">
    <property type="entry name" value="Invertebrate chitin-binding proteins"/>
    <property type="match status" value="1"/>
</dbReference>
<dbReference type="Proteomes" id="UP000678393">
    <property type="component" value="Unassembled WGS sequence"/>
</dbReference>
<organism evidence="10 11">
    <name type="scientific">Candidula unifasciata</name>
    <dbReference type="NCBI Taxonomy" id="100452"/>
    <lineage>
        <taxon>Eukaryota</taxon>
        <taxon>Metazoa</taxon>
        <taxon>Spiralia</taxon>
        <taxon>Lophotrochozoa</taxon>
        <taxon>Mollusca</taxon>
        <taxon>Gastropoda</taxon>
        <taxon>Heterobranchia</taxon>
        <taxon>Euthyneura</taxon>
        <taxon>Panpulmonata</taxon>
        <taxon>Eupulmonata</taxon>
        <taxon>Stylommatophora</taxon>
        <taxon>Helicina</taxon>
        <taxon>Helicoidea</taxon>
        <taxon>Geomitridae</taxon>
        <taxon>Candidula</taxon>
    </lineage>
</organism>